<dbReference type="CDD" id="cd00088">
    <property type="entry name" value="HPT"/>
    <property type="match status" value="1"/>
</dbReference>
<proteinExistence type="predicted"/>
<dbReference type="Gene3D" id="1.20.120.160">
    <property type="entry name" value="HPT domain"/>
    <property type="match status" value="1"/>
</dbReference>
<keyword evidence="1" id="KW-0597">Phosphoprotein</keyword>
<dbReference type="GO" id="GO:0000160">
    <property type="term" value="P:phosphorelay signal transduction system"/>
    <property type="evidence" value="ECO:0007669"/>
    <property type="project" value="InterPro"/>
</dbReference>
<dbReference type="Proteomes" id="UP000317369">
    <property type="component" value="Chromosome"/>
</dbReference>
<gene>
    <name evidence="4" type="ORF">KS4_01410</name>
</gene>
<dbReference type="SUPFAM" id="SSF47226">
    <property type="entry name" value="Histidine-containing phosphotransfer domain, HPT domain"/>
    <property type="match status" value="1"/>
</dbReference>
<feature type="compositionally biased region" description="Basic and acidic residues" evidence="2">
    <location>
        <begin position="1"/>
        <end position="21"/>
    </location>
</feature>
<dbReference type="GO" id="GO:0004672">
    <property type="term" value="F:protein kinase activity"/>
    <property type="evidence" value="ECO:0007669"/>
    <property type="project" value="UniProtKB-ARBA"/>
</dbReference>
<keyword evidence="5" id="KW-1185">Reference proteome</keyword>
<evidence type="ECO:0000259" key="3">
    <source>
        <dbReference type="PROSITE" id="PS50894"/>
    </source>
</evidence>
<name>A0A517YPI3_9BACT</name>
<feature type="modified residue" description="Phosphohistidine" evidence="1">
    <location>
        <position position="69"/>
    </location>
</feature>
<evidence type="ECO:0000256" key="2">
    <source>
        <dbReference type="SAM" id="MobiDB-lite"/>
    </source>
</evidence>
<dbReference type="RefSeq" id="WP_145073141.1">
    <property type="nucleotide sequence ID" value="NZ_CP036425.1"/>
</dbReference>
<dbReference type="InterPro" id="IPR008207">
    <property type="entry name" value="Sig_transdc_His_kin_Hpt_dom"/>
</dbReference>
<feature type="region of interest" description="Disordered" evidence="2">
    <location>
        <begin position="1"/>
        <end position="24"/>
    </location>
</feature>
<evidence type="ECO:0000256" key="1">
    <source>
        <dbReference type="PROSITE-ProRule" id="PRU00110"/>
    </source>
</evidence>
<evidence type="ECO:0000313" key="4">
    <source>
        <dbReference type="EMBL" id="QDU32112.1"/>
    </source>
</evidence>
<dbReference type="AlphaFoldDB" id="A0A517YPI3"/>
<evidence type="ECO:0000313" key="5">
    <source>
        <dbReference type="Proteomes" id="UP000317369"/>
    </source>
</evidence>
<feature type="domain" description="HPt" evidence="3">
    <location>
        <begin position="30"/>
        <end position="125"/>
    </location>
</feature>
<dbReference type="KEGG" id="pcor:KS4_01410"/>
<dbReference type="InterPro" id="IPR036641">
    <property type="entry name" value="HPT_dom_sf"/>
</dbReference>
<dbReference type="OrthoDB" id="9814716at2"/>
<reference evidence="4 5" key="1">
    <citation type="submission" date="2019-02" db="EMBL/GenBank/DDBJ databases">
        <title>Deep-cultivation of Planctomycetes and their phenomic and genomic characterization uncovers novel biology.</title>
        <authorList>
            <person name="Wiegand S."/>
            <person name="Jogler M."/>
            <person name="Boedeker C."/>
            <person name="Pinto D."/>
            <person name="Vollmers J."/>
            <person name="Rivas-Marin E."/>
            <person name="Kohn T."/>
            <person name="Peeters S.H."/>
            <person name="Heuer A."/>
            <person name="Rast P."/>
            <person name="Oberbeckmann S."/>
            <person name="Bunk B."/>
            <person name="Jeske O."/>
            <person name="Meyerdierks A."/>
            <person name="Storesund J.E."/>
            <person name="Kallscheuer N."/>
            <person name="Luecker S."/>
            <person name="Lage O.M."/>
            <person name="Pohl T."/>
            <person name="Merkel B.J."/>
            <person name="Hornburger P."/>
            <person name="Mueller R.-W."/>
            <person name="Bruemmer F."/>
            <person name="Labrenz M."/>
            <person name="Spormann A.M."/>
            <person name="Op den Camp H."/>
            <person name="Overmann J."/>
            <person name="Amann R."/>
            <person name="Jetten M.S.M."/>
            <person name="Mascher T."/>
            <person name="Medema M.H."/>
            <person name="Devos D.P."/>
            <person name="Kaster A.-K."/>
            <person name="Ovreas L."/>
            <person name="Rohde M."/>
            <person name="Galperin M.Y."/>
            <person name="Jogler C."/>
        </authorList>
    </citation>
    <scope>NUCLEOTIDE SEQUENCE [LARGE SCALE GENOMIC DNA]</scope>
    <source>
        <strain evidence="4 5">KS4</strain>
    </source>
</reference>
<accession>A0A517YPI3</accession>
<dbReference type="Pfam" id="PF01627">
    <property type="entry name" value="Hpt"/>
    <property type="match status" value="1"/>
</dbReference>
<organism evidence="4 5">
    <name type="scientific">Poriferisphaera corsica</name>
    <dbReference type="NCBI Taxonomy" id="2528020"/>
    <lineage>
        <taxon>Bacteria</taxon>
        <taxon>Pseudomonadati</taxon>
        <taxon>Planctomycetota</taxon>
        <taxon>Phycisphaerae</taxon>
        <taxon>Phycisphaerales</taxon>
        <taxon>Phycisphaeraceae</taxon>
        <taxon>Poriferisphaera</taxon>
    </lineage>
</organism>
<protein>
    <submittedName>
        <fullName evidence="4">Hpt domain protein</fullName>
    </submittedName>
</protein>
<dbReference type="PROSITE" id="PS50894">
    <property type="entry name" value="HPT"/>
    <property type="match status" value="1"/>
</dbReference>
<sequence length="125" mass="13980">MTDQADKDINILKSDSDDNDHSSIYSTLPVNRESYDLIVFFIGELQQHIEKMSVSLHSNNLRDLSHHLHQIKGAGGSFGFQILTDAAERAEQVLEEKSARDSDRVKAVDSLICLCKRVKAPPVSE</sequence>
<dbReference type="EMBL" id="CP036425">
    <property type="protein sequence ID" value="QDU32112.1"/>
    <property type="molecule type" value="Genomic_DNA"/>
</dbReference>